<accession>A0ABU0DMP5</accession>
<evidence type="ECO:0000313" key="2">
    <source>
        <dbReference type="EMBL" id="MDQ0349717.1"/>
    </source>
</evidence>
<evidence type="ECO:0000256" key="1">
    <source>
        <dbReference type="SAM" id="MobiDB-lite"/>
    </source>
</evidence>
<evidence type="ECO:0000313" key="3">
    <source>
        <dbReference type="Proteomes" id="UP001238467"/>
    </source>
</evidence>
<dbReference type="RefSeq" id="WP_307063643.1">
    <property type="nucleotide sequence ID" value="NZ_JAUSUH010000012.1"/>
</dbReference>
<keyword evidence="3" id="KW-1185">Reference proteome</keyword>
<protein>
    <recommendedName>
        <fullName evidence="4">Ribbon-helix-helix protein, copG family</fullName>
    </recommendedName>
</protein>
<organism evidence="2 3">
    <name type="scientific">Ancylobacter vacuolatus</name>
    <dbReference type="NCBI Taxonomy" id="223389"/>
    <lineage>
        <taxon>Bacteria</taxon>
        <taxon>Pseudomonadati</taxon>
        <taxon>Pseudomonadota</taxon>
        <taxon>Alphaproteobacteria</taxon>
        <taxon>Hyphomicrobiales</taxon>
        <taxon>Xanthobacteraceae</taxon>
        <taxon>Ancylobacter</taxon>
    </lineage>
</organism>
<sequence length="62" mass="6693">MTAATPKRPRGRPPVADDSKAVRINISLSPEAVALIDARVEPGQRSKEIERLIMESVDKPAG</sequence>
<comment type="caution">
    <text evidence="2">The sequence shown here is derived from an EMBL/GenBank/DDBJ whole genome shotgun (WGS) entry which is preliminary data.</text>
</comment>
<reference evidence="2 3" key="1">
    <citation type="submission" date="2023-07" db="EMBL/GenBank/DDBJ databases">
        <title>Genomic Encyclopedia of Type Strains, Phase IV (KMG-IV): sequencing the most valuable type-strain genomes for metagenomic binning, comparative biology and taxonomic classification.</title>
        <authorList>
            <person name="Goeker M."/>
        </authorList>
    </citation>
    <scope>NUCLEOTIDE SEQUENCE [LARGE SCALE GENOMIC DNA]</scope>
    <source>
        <strain evidence="2 3">DSM 1277</strain>
    </source>
</reference>
<evidence type="ECO:0008006" key="4">
    <source>
        <dbReference type="Google" id="ProtNLM"/>
    </source>
</evidence>
<proteinExistence type="predicted"/>
<dbReference type="Proteomes" id="UP001238467">
    <property type="component" value="Unassembled WGS sequence"/>
</dbReference>
<dbReference type="EMBL" id="JAUSUH010000012">
    <property type="protein sequence ID" value="MDQ0349717.1"/>
    <property type="molecule type" value="Genomic_DNA"/>
</dbReference>
<gene>
    <name evidence="2" type="ORF">J2S76_004168</name>
</gene>
<feature type="region of interest" description="Disordered" evidence="1">
    <location>
        <begin position="1"/>
        <end position="21"/>
    </location>
</feature>
<name>A0ABU0DMP5_9HYPH</name>